<evidence type="ECO:0000313" key="2">
    <source>
        <dbReference type="Proteomes" id="UP000005870"/>
    </source>
</evidence>
<dbReference type="HOGENOM" id="CLU_047037_1_1_6"/>
<dbReference type="eggNOG" id="COG3332">
    <property type="taxonomic scope" value="Bacteria"/>
</dbReference>
<keyword evidence="2" id="KW-1185">Reference proteome</keyword>
<dbReference type="InterPro" id="IPR008551">
    <property type="entry name" value="TANGO2"/>
</dbReference>
<evidence type="ECO:0000313" key="1">
    <source>
        <dbReference type="EMBL" id="AER55220.1"/>
    </source>
</evidence>
<dbReference type="Proteomes" id="UP000005870">
    <property type="component" value="Chromosome"/>
</dbReference>
<accession>G7UWA7</accession>
<dbReference type="AlphaFoldDB" id="G7UWA7"/>
<name>G7UWA7_PSEUP</name>
<proteinExistence type="predicted"/>
<dbReference type="STRING" id="1045855.DSC_02835"/>
<gene>
    <name evidence="1" type="ordered locus">DSC_02835</name>
</gene>
<reference evidence="1 2" key="1">
    <citation type="journal article" date="2012" name="J. Bacteriol.">
        <title>Complete Genome Sequence of the BTEX-Degrading Bacterium Pseudoxanthomonas spadix BD-a59.</title>
        <authorList>
            <person name="Lee S.H."/>
            <person name="Jin H.M."/>
            <person name="Lee H.J."/>
            <person name="Kim J.M."/>
            <person name="Jeon C.O."/>
        </authorList>
    </citation>
    <scope>NUCLEOTIDE SEQUENCE [LARGE SCALE GENOMIC DNA]</scope>
    <source>
        <strain evidence="1 2">BD-a59</strain>
    </source>
</reference>
<dbReference type="Pfam" id="PF05742">
    <property type="entry name" value="TANGO2"/>
    <property type="match status" value="1"/>
</dbReference>
<sequence>MTAATGRLGPAPPLAIAQKATNNGAMCLLALAWKTHPRWRLVLAGNRDEFHARPAAALAPWPEAPGVVAGRDLQSGGSWAGVGPRGRVAVVTNVRDPGLAAPPGAPSRGALVADFLKSDAGAGAADAAAALHDQAGRFAPFNLLLADAAQCHYVGNWPTPVQRVVAPGVHGMSNGPLDDPWPKTRRLCRALQAWLQGPAEDPAALWEALADEHLAADADLPNTGVPLDLERRLSATFIRGERYGTRASTLIAIAHDGTGWIAERRFGPDGRFDGQTHIAWPAA</sequence>
<organism evidence="1 2">
    <name type="scientific">Pseudoxanthomonas spadix (strain BD-a59)</name>
    <dbReference type="NCBI Taxonomy" id="1045855"/>
    <lineage>
        <taxon>Bacteria</taxon>
        <taxon>Pseudomonadati</taxon>
        <taxon>Pseudomonadota</taxon>
        <taxon>Gammaproteobacteria</taxon>
        <taxon>Lysobacterales</taxon>
        <taxon>Lysobacteraceae</taxon>
        <taxon>Pseudoxanthomonas</taxon>
    </lineage>
</organism>
<dbReference type="PANTHER" id="PTHR17985:SF8">
    <property type="entry name" value="TRANSPORT AND GOLGI ORGANIZATION PROTEIN 2 HOMOLOG"/>
    <property type="match status" value="1"/>
</dbReference>
<dbReference type="EMBL" id="CP003093">
    <property type="protein sequence ID" value="AER55220.1"/>
    <property type="molecule type" value="Genomic_DNA"/>
</dbReference>
<evidence type="ECO:0008006" key="3">
    <source>
        <dbReference type="Google" id="ProtNLM"/>
    </source>
</evidence>
<protein>
    <recommendedName>
        <fullName evidence="3">NRDE family protein</fullName>
    </recommendedName>
</protein>
<dbReference type="PANTHER" id="PTHR17985">
    <property type="entry name" value="SER/THR-RICH PROTEIN T10 IN DGCR REGION"/>
    <property type="match status" value="1"/>
</dbReference>
<dbReference type="KEGG" id="psd:DSC_02835"/>